<organism evidence="1 2">
    <name type="scientific">Rhizophagus clarus</name>
    <dbReference type="NCBI Taxonomy" id="94130"/>
    <lineage>
        <taxon>Eukaryota</taxon>
        <taxon>Fungi</taxon>
        <taxon>Fungi incertae sedis</taxon>
        <taxon>Mucoromycota</taxon>
        <taxon>Glomeromycotina</taxon>
        <taxon>Glomeromycetes</taxon>
        <taxon>Glomerales</taxon>
        <taxon>Glomeraceae</taxon>
        <taxon>Rhizophagus</taxon>
    </lineage>
</organism>
<name>A0A2Z6S694_9GLOM</name>
<dbReference type="Proteomes" id="UP000247702">
    <property type="component" value="Unassembled WGS sequence"/>
</dbReference>
<keyword evidence="2" id="KW-1185">Reference proteome</keyword>
<evidence type="ECO:0000313" key="2">
    <source>
        <dbReference type="Proteomes" id="UP000247702"/>
    </source>
</evidence>
<sequence length="76" mass="9283">MKKKFDFSLNYTRFLVSPQENKLCLIFGSEFILRLFLFSLSFWGKKIHKKFSIQPFFPYFFEKKRSPTGYFTIFET</sequence>
<accession>A0A2Z6S694</accession>
<comment type="caution">
    <text evidence="1">The sequence shown here is derived from an EMBL/GenBank/DDBJ whole genome shotgun (WGS) entry which is preliminary data.</text>
</comment>
<dbReference type="AlphaFoldDB" id="A0A2Z6S694"/>
<proteinExistence type="predicted"/>
<reference evidence="1 2" key="1">
    <citation type="submission" date="2017-11" db="EMBL/GenBank/DDBJ databases">
        <title>The genome of Rhizophagus clarus HR1 reveals common genetic basis of auxotrophy among arbuscular mycorrhizal fungi.</title>
        <authorList>
            <person name="Kobayashi Y."/>
        </authorList>
    </citation>
    <scope>NUCLEOTIDE SEQUENCE [LARGE SCALE GENOMIC DNA]</scope>
    <source>
        <strain evidence="1 2">HR1</strain>
    </source>
</reference>
<protein>
    <submittedName>
        <fullName evidence="1">Uncharacterized protein</fullName>
    </submittedName>
</protein>
<evidence type="ECO:0000313" key="1">
    <source>
        <dbReference type="EMBL" id="GBC10836.1"/>
    </source>
</evidence>
<dbReference type="EMBL" id="BEXD01004419">
    <property type="protein sequence ID" value="GBC10836.1"/>
    <property type="molecule type" value="Genomic_DNA"/>
</dbReference>
<gene>
    <name evidence="1" type="ORF">RclHR1_09940004</name>
</gene>